<sequence length="207" mass="23484">MKTPVKKLLVLLICLISILISAFIYEKIKFQNIFDEIYYDSRNASGESFDRRSSLGNIKGMSASATNLTGIAAPEGEHAIMEFYEDDSLNAPMNSLSIVNNSTKKELRIGYSYTVTGNITIFFDNVYNVKNRQLTKVISFVEIDSSKRITTQKEVKDTLLSYKITDGQLAAWDYQGMNNVFLKDWVSVYPSNYSPDNLGNVKIHTQW</sequence>
<dbReference type="NCBIfam" id="NF033863">
    <property type="entry name" value="immun_TipC_fam"/>
    <property type="match status" value="1"/>
</dbReference>
<reference evidence="1" key="1">
    <citation type="submission" date="2020-12" db="EMBL/GenBank/DDBJ databases">
        <title>Vagococcus allomyrinae sp. nov. and Enterococcus lavae sp. nov., isolated from the larvae of Allomyrina dichotoma.</title>
        <authorList>
            <person name="Lee S.D."/>
        </authorList>
    </citation>
    <scope>NUCLEOTIDE SEQUENCE</scope>
    <source>
        <strain evidence="1">BWB3-3</strain>
    </source>
</reference>
<accession>A0A940STY4</accession>
<dbReference type="Proteomes" id="UP000674938">
    <property type="component" value="Unassembled WGS sequence"/>
</dbReference>
<organism evidence="1 2">
    <name type="scientific">Vagococcus allomyrinae</name>
    <dbReference type="NCBI Taxonomy" id="2794353"/>
    <lineage>
        <taxon>Bacteria</taxon>
        <taxon>Bacillati</taxon>
        <taxon>Bacillota</taxon>
        <taxon>Bacilli</taxon>
        <taxon>Lactobacillales</taxon>
        <taxon>Enterococcaceae</taxon>
        <taxon>Vagococcus</taxon>
    </lineage>
</organism>
<evidence type="ECO:0000313" key="2">
    <source>
        <dbReference type="Proteomes" id="UP000674938"/>
    </source>
</evidence>
<proteinExistence type="predicted"/>
<dbReference type="InterPro" id="IPR048042">
    <property type="entry name" value="TipC-like"/>
</dbReference>
<keyword evidence="2" id="KW-1185">Reference proteome</keyword>
<dbReference type="EMBL" id="JAEEGA010000002">
    <property type="protein sequence ID" value="MBP1040184.1"/>
    <property type="molecule type" value="Genomic_DNA"/>
</dbReference>
<name>A0A940STY4_9ENTE</name>
<dbReference type="AlphaFoldDB" id="A0A940STY4"/>
<dbReference type="RefSeq" id="WP_209525076.1">
    <property type="nucleotide sequence ID" value="NZ_JAEEGA010000002.1"/>
</dbReference>
<evidence type="ECO:0000313" key="1">
    <source>
        <dbReference type="EMBL" id="MBP1040184.1"/>
    </source>
</evidence>
<gene>
    <name evidence="1" type="ORF">I6N95_04075</name>
</gene>
<comment type="caution">
    <text evidence="1">The sequence shown here is derived from an EMBL/GenBank/DDBJ whole genome shotgun (WGS) entry which is preliminary data.</text>
</comment>
<protein>
    <submittedName>
        <fullName evidence="1">TipC family immunity protein</fullName>
    </submittedName>
</protein>